<name>A0A839T1C4_AZOMA</name>
<accession>A0A839T1C4</accession>
<dbReference type="PROSITE" id="PS00893">
    <property type="entry name" value="NUDIX_BOX"/>
    <property type="match status" value="1"/>
</dbReference>
<protein>
    <submittedName>
        <fullName evidence="4">8-oxo-dGTP diphosphatase</fullName>
        <ecNumber evidence="4">3.6.1.55</ecNumber>
    </submittedName>
</protein>
<evidence type="ECO:0000256" key="1">
    <source>
        <dbReference type="ARBA" id="ARBA00001946"/>
    </source>
</evidence>
<evidence type="ECO:0000313" key="4">
    <source>
        <dbReference type="EMBL" id="MBB3103367.1"/>
    </source>
</evidence>
<dbReference type="AlphaFoldDB" id="A0A839T1C4"/>
<keyword evidence="5" id="KW-1185">Reference proteome</keyword>
<gene>
    <name evidence="4" type="ORF">FHR87_001762</name>
</gene>
<evidence type="ECO:0000256" key="2">
    <source>
        <dbReference type="ARBA" id="ARBA00022801"/>
    </source>
</evidence>
<evidence type="ECO:0000259" key="3">
    <source>
        <dbReference type="PROSITE" id="PS51462"/>
    </source>
</evidence>
<reference evidence="4 5" key="1">
    <citation type="submission" date="2020-08" db="EMBL/GenBank/DDBJ databases">
        <title>Genomic Encyclopedia of Type Strains, Phase III (KMG-III): the genomes of soil and plant-associated and newly described type strains.</title>
        <authorList>
            <person name="Whitman W."/>
        </authorList>
    </citation>
    <scope>NUCLEOTIDE SEQUENCE [LARGE SCALE GENOMIC DNA]</scope>
    <source>
        <strain evidence="4 5">CECT 4462</strain>
    </source>
</reference>
<dbReference type="RefSeq" id="WP_183166297.1">
    <property type="nucleotide sequence ID" value="NZ_JACHXI010000006.1"/>
</dbReference>
<keyword evidence="2 4" id="KW-0378">Hydrolase</keyword>
<sequence>MTDTPFNGAKLALLHGDELLVYRRDCKPDLEYANCWDLPGGGRENEETPIECALRELHEEFGLHLAAERLEWARLYPPRSAGRLPSWFFAGQIEPAEIRQIRFGDEGQYWQMMTVAVFLEHPAAVPHLPGRLWDYLQDCGRATKG</sequence>
<dbReference type="PANTHER" id="PTHR43046:SF14">
    <property type="entry name" value="MUTT_NUDIX FAMILY PROTEIN"/>
    <property type="match status" value="1"/>
</dbReference>
<organism evidence="4 5">
    <name type="scientific">Azomonas macrocytogenes</name>
    <name type="common">Azotobacter macrocytogenes</name>
    <dbReference type="NCBI Taxonomy" id="69962"/>
    <lineage>
        <taxon>Bacteria</taxon>
        <taxon>Pseudomonadati</taxon>
        <taxon>Pseudomonadota</taxon>
        <taxon>Gammaproteobacteria</taxon>
        <taxon>Pseudomonadales</taxon>
        <taxon>Pseudomonadaceae</taxon>
        <taxon>Azomonas</taxon>
    </lineage>
</organism>
<comment type="caution">
    <text evidence="4">The sequence shown here is derived from an EMBL/GenBank/DDBJ whole genome shotgun (WGS) entry which is preliminary data.</text>
</comment>
<dbReference type="PROSITE" id="PS51462">
    <property type="entry name" value="NUDIX"/>
    <property type="match status" value="1"/>
</dbReference>
<proteinExistence type="predicted"/>
<dbReference type="Pfam" id="PF00293">
    <property type="entry name" value="NUDIX"/>
    <property type="match status" value="1"/>
</dbReference>
<dbReference type="EMBL" id="JACHXI010000006">
    <property type="protein sequence ID" value="MBB3103367.1"/>
    <property type="molecule type" value="Genomic_DNA"/>
</dbReference>
<dbReference type="GO" id="GO:0035539">
    <property type="term" value="F:8-oxo-7,8-dihydrodeoxyguanosine triphosphate pyrophosphatase activity"/>
    <property type="evidence" value="ECO:0007669"/>
    <property type="project" value="UniProtKB-EC"/>
</dbReference>
<dbReference type="CDD" id="cd04682">
    <property type="entry name" value="NUDIX_Hydrolase"/>
    <property type="match status" value="1"/>
</dbReference>
<dbReference type="Proteomes" id="UP000549250">
    <property type="component" value="Unassembled WGS sequence"/>
</dbReference>
<dbReference type="InterPro" id="IPR000086">
    <property type="entry name" value="NUDIX_hydrolase_dom"/>
</dbReference>
<dbReference type="PANTHER" id="PTHR43046">
    <property type="entry name" value="GDP-MANNOSE MANNOSYL HYDROLASE"/>
    <property type="match status" value="1"/>
</dbReference>
<dbReference type="InterPro" id="IPR020084">
    <property type="entry name" value="NUDIX_hydrolase_CS"/>
</dbReference>
<dbReference type="InterPro" id="IPR015797">
    <property type="entry name" value="NUDIX_hydrolase-like_dom_sf"/>
</dbReference>
<dbReference type="EC" id="3.6.1.55" evidence="4"/>
<feature type="domain" description="Nudix hydrolase" evidence="3">
    <location>
        <begin position="1"/>
        <end position="136"/>
    </location>
</feature>
<dbReference type="SUPFAM" id="SSF55811">
    <property type="entry name" value="Nudix"/>
    <property type="match status" value="1"/>
</dbReference>
<comment type="cofactor">
    <cofactor evidence="1">
        <name>Mg(2+)</name>
        <dbReference type="ChEBI" id="CHEBI:18420"/>
    </cofactor>
</comment>
<dbReference type="Gene3D" id="3.90.79.10">
    <property type="entry name" value="Nucleoside Triphosphate Pyrophosphohydrolase"/>
    <property type="match status" value="1"/>
</dbReference>
<evidence type="ECO:0000313" key="5">
    <source>
        <dbReference type="Proteomes" id="UP000549250"/>
    </source>
</evidence>